<reference evidence="3 4" key="1">
    <citation type="submission" date="2019-03" db="EMBL/GenBank/DDBJ databases">
        <title>Genomic Encyclopedia of Type Strains, Phase IV (KMG-IV): sequencing the most valuable type-strain genomes for metagenomic binning, comparative biology and taxonomic classification.</title>
        <authorList>
            <person name="Goeker M."/>
        </authorList>
    </citation>
    <scope>NUCLEOTIDE SEQUENCE [LARGE SCALE GENOMIC DNA]</scope>
    <source>
        <strain evidence="3 4">DSM 16326</strain>
    </source>
</reference>
<dbReference type="OrthoDB" id="9784513at2"/>
<dbReference type="SUPFAM" id="SSF52821">
    <property type="entry name" value="Rhodanese/Cell cycle control phosphatase"/>
    <property type="match status" value="1"/>
</dbReference>
<sequence>MNINHLFSIAVLSIGLLVQPAYAQELKVKITPEIGSVDVKHNGKTVTIKRNQDKDHKVEDDFAKTSRNCPPFCIQPMSLAPGVETIGEVEMLAYLKKASSGDNSVLVIDSRTPDWVKRGTIPGSINIPWVELNPERGAAPFDIIDILTEQFDVKEQDGLFDYSGAKTLVMFCNGMWCGQSPANIRTLLDYGYPAHKLKWYRGGMQNWSNLGLTTVKPSQKSN</sequence>
<name>A0A4V3H3J3_9GAMM</name>
<dbReference type="Pfam" id="PF00581">
    <property type="entry name" value="Rhodanese"/>
    <property type="match status" value="1"/>
</dbReference>
<keyword evidence="1" id="KW-0732">Signal</keyword>
<proteinExistence type="predicted"/>
<dbReference type="AlphaFoldDB" id="A0A4V3H3J3"/>
<keyword evidence="4" id="KW-1185">Reference proteome</keyword>
<accession>A0A4V3H3J3</accession>
<feature type="domain" description="Rhodanese" evidence="2">
    <location>
        <begin position="101"/>
        <end position="216"/>
    </location>
</feature>
<evidence type="ECO:0000313" key="4">
    <source>
        <dbReference type="Proteomes" id="UP000294914"/>
    </source>
</evidence>
<dbReference type="RefSeq" id="WP_134084699.1">
    <property type="nucleotide sequence ID" value="NZ_SOQX01000007.1"/>
</dbReference>
<dbReference type="SMART" id="SM00450">
    <property type="entry name" value="RHOD"/>
    <property type="match status" value="1"/>
</dbReference>
<protein>
    <submittedName>
        <fullName evidence="3">Rhodanese-like domain-containing protein</fullName>
    </submittedName>
</protein>
<dbReference type="Proteomes" id="UP000294914">
    <property type="component" value="Unassembled WGS sequence"/>
</dbReference>
<comment type="caution">
    <text evidence="3">The sequence shown here is derived from an EMBL/GenBank/DDBJ whole genome shotgun (WGS) entry which is preliminary data.</text>
</comment>
<dbReference type="EMBL" id="SOQX01000007">
    <property type="protein sequence ID" value="TDX99544.1"/>
    <property type="molecule type" value="Genomic_DNA"/>
</dbReference>
<dbReference type="Gene3D" id="3.40.250.10">
    <property type="entry name" value="Rhodanese-like domain"/>
    <property type="match status" value="1"/>
</dbReference>
<evidence type="ECO:0000256" key="1">
    <source>
        <dbReference type="SAM" id="SignalP"/>
    </source>
</evidence>
<dbReference type="PROSITE" id="PS50206">
    <property type="entry name" value="RHODANESE_3"/>
    <property type="match status" value="1"/>
</dbReference>
<evidence type="ECO:0000259" key="2">
    <source>
        <dbReference type="PROSITE" id="PS50206"/>
    </source>
</evidence>
<feature type="chain" id="PRO_5020788657" evidence="1">
    <location>
        <begin position="24"/>
        <end position="222"/>
    </location>
</feature>
<feature type="signal peptide" evidence="1">
    <location>
        <begin position="1"/>
        <end position="23"/>
    </location>
</feature>
<evidence type="ECO:0000313" key="3">
    <source>
        <dbReference type="EMBL" id="TDX99544.1"/>
    </source>
</evidence>
<dbReference type="CDD" id="cd00158">
    <property type="entry name" value="RHOD"/>
    <property type="match status" value="1"/>
</dbReference>
<dbReference type="InterPro" id="IPR001763">
    <property type="entry name" value="Rhodanese-like_dom"/>
</dbReference>
<gene>
    <name evidence="3" type="ORF">EDC23_2328</name>
</gene>
<dbReference type="InterPro" id="IPR036873">
    <property type="entry name" value="Rhodanese-like_dom_sf"/>
</dbReference>
<organism evidence="3 4">
    <name type="scientific">Thiohalophilus thiocyanatoxydans</name>
    <dbReference type="NCBI Taxonomy" id="381308"/>
    <lineage>
        <taxon>Bacteria</taxon>
        <taxon>Pseudomonadati</taxon>
        <taxon>Pseudomonadota</taxon>
        <taxon>Gammaproteobacteria</taxon>
        <taxon>Thiohalomonadales</taxon>
        <taxon>Thiohalophilaceae</taxon>
        <taxon>Thiohalophilus</taxon>
    </lineage>
</organism>